<dbReference type="SUPFAM" id="SSF48726">
    <property type="entry name" value="Immunoglobulin"/>
    <property type="match status" value="1"/>
</dbReference>
<evidence type="ECO:0000313" key="3">
    <source>
        <dbReference type="EMBL" id="KAJ8269268.1"/>
    </source>
</evidence>
<accession>A0A9Q1DGI6</accession>
<evidence type="ECO:0000256" key="1">
    <source>
        <dbReference type="ARBA" id="ARBA00023319"/>
    </source>
</evidence>
<dbReference type="PANTHER" id="PTHR23411">
    <property type="entry name" value="TAPASIN"/>
    <property type="match status" value="1"/>
</dbReference>
<dbReference type="SMART" id="SM00407">
    <property type="entry name" value="IGc1"/>
    <property type="match status" value="1"/>
</dbReference>
<dbReference type="InterPro" id="IPR007110">
    <property type="entry name" value="Ig-like_dom"/>
</dbReference>
<dbReference type="InterPro" id="IPR003597">
    <property type="entry name" value="Ig_C1-set"/>
</dbReference>
<dbReference type="OrthoDB" id="8921877at2759"/>
<dbReference type="Pfam" id="PF07654">
    <property type="entry name" value="C1-set"/>
    <property type="match status" value="1"/>
</dbReference>
<reference evidence="3" key="1">
    <citation type="journal article" date="2023" name="Science">
        <title>Genome structures resolve the early diversification of teleost fishes.</title>
        <authorList>
            <person name="Parey E."/>
            <person name="Louis A."/>
            <person name="Montfort J."/>
            <person name="Bouchez O."/>
            <person name="Roques C."/>
            <person name="Iampietro C."/>
            <person name="Lluch J."/>
            <person name="Castinel A."/>
            <person name="Donnadieu C."/>
            <person name="Desvignes T."/>
            <person name="Floi Bucao C."/>
            <person name="Jouanno E."/>
            <person name="Wen M."/>
            <person name="Mejri S."/>
            <person name="Dirks R."/>
            <person name="Jansen H."/>
            <person name="Henkel C."/>
            <person name="Chen W.J."/>
            <person name="Zahm M."/>
            <person name="Cabau C."/>
            <person name="Klopp C."/>
            <person name="Thompson A.W."/>
            <person name="Robinson-Rechavi M."/>
            <person name="Braasch I."/>
            <person name="Lecointre G."/>
            <person name="Bobe J."/>
            <person name="Postlethwait J.H."/>
            <person name="Berthelot C."/>
            <person name="Roest Crollius H."/>
            <person name="Guiguen Y."/>
        </authorList>
    </citation>
    <scope>NUCLEOTIDE SEQUENCE</scope>
    <source>
        <strain evidence="3">Concon-B</strain>
    </source>
</reference>
<dbReference type="Gene3D" id="2.60.40.10">
    <property type="entry name" value="Immunoglobulins"/>
    <property type="match status" value="1"/>
</dbReference>
<proteinExistence type="predicted"/>
<feature type="domain" description="Ig-like" evidence="2">
    <location>
        <begin position="1"/>
        <end position="70"/>
    </location>
</feature>
<dbReference type="EMBL" id="JAFJMO010000008">
    <property type="protein sequence ID" value="KAJ8269268.1"/>
    <property type="molecule type" value="Genomic_DNA"/>
</dbReference>
<protein>
    <recommendedName>
        <fullName evidence="2">Ig-like domain-containing protein</fullName>
    </recommendedName>
</protein>
<dbReference type="CDD" id="cd00098">
    <property type="entry name" value="IgC1"/>
    <property type="match status" value="1"/>
</dbReference>
<organism evidence="3 4">
    <name type="scientific">Conger conger</name>
    <name type="common">Conger eel</name>
    <name type="synonym">Muraena conger</name>
    <dbReference type="NCBI Taxonomy" id="82655"/>
    <lineage>
        <taxon>Eukaryota</taxon>
        <taxon>Metazoa</taxon>
        <taxon>Chordata</taxon>
        <taxon>Craniata</taxon>
        <taxon>Vertebrata</taxon>
        <taxon>Euteleostomi</taxon>
        <taxon>Actinopterygii</taxon>
        <taxon>Neopterygii</taxon>
        <taxon>Teleostei</taxon>
        <taxon>Anguilliformes</taxon>
        <taxon>Congridae</taxon>
        <taxon>Conger</taxon>
    </lineage>
</organism>
<dbReference type="Proteomes" id="UP001152803">
    <property type="component" value="Unassembled WGS sequence"/>
</dbReference>
<comment type="caution">
    <text evidence="3">The sequence shown here is derived from an EMBL/GenBank/DDBJ whole genome shotgun (WGS) entry which is preliminary data.</text>
</comment>
<dbReference type="InterPro" id="IPR013783">
    <property type="entry name" value="Ig-like_fold"/>
</dbReference>
<dbReference type="PROSITE" id="PS50835">
    <property type="entry name" value="IG_LIKE"/>
    <property type="match status" value="1"/>
</dbReference>
<gene>
    <name evidence="3" type="ORF">COCON_G00118750</name>
</gene>
<name>A0A9Q1DGI6_CONCO</name>
<sequence length="80" mass="8556">MCLARQGFPSDWTLRWKVDGLSKSTAGSGGVMGKDGLYSWSSTLTLTNAEWTKAVTVTCEATQGSQSPVAHMIRKADCSV</sequence>
<evidence type="ECO:0000259" key="2">
    <source>
        <dbReference type="PROSITE" id="PS50835"/>
    </source>
</evidence>
<evidence type="ECO:0000313" key="4">
    <source>
        <dbReference type="Proteomes" id="UP001152803"/>
    </source>
</evidence>
<keyword evidence="1" id="KW-0393">Immunoglobulin domain</keyword>
<dbReference type="InterPro" id="IPR050380">
    <property type="entry name" value="Immune_Resp_Modulators"/>
</dbReference>
<keyword evidence="4" id="KW-1185">Reference proteome</keyword>
<dbReference type="AlphaFoldDB" id="A0A9Q1DGI6"/>
<dbReference type="InterPro" id="IPR036179">
    <property type="entry name" value="Ig-like_dom_sf"/>
</dbReference>